<dbReference type="SUPFAM" id="SSF53613">
    <property type="entry name" value="Ribokinase-like"/>
    <property type="match status" value="1"/>
</dbReference>
<dbReference type="KEGG" id="cmos:111464839"/>
<evidence type="ECO:0000256" key="1">
    <source>
        <dbReference type="ARBA" id="ARBA00010688"/>
    </source>
</evidence>
<dbReference type="InterPro" id="IPR002173">
    <property type="entry name" value="Carboh/pur_kinase_PfkB_CS"/>
</dbReference>
<evidence type="ECO:0000259" key="4">
    <source>
        <dbReference type="Pfam" id="PF00294"/>
    </source>
</evidence>
<name>A0A6J1HIU3_CUCMO</name>
<keyword evidence="3" id="KW-0418">Kinase</keyword>
<dbReference type="AlphaFoldDB" id="A0A6J1HIU3"/>
<dbReference type="GO" id="GO:0016301">
    <property type="term" value="F:kinase activity"/>
    <property type="evidence" value="ECO:0007669"/>
    <property type="project" value="UniProtKB-KW"/>
</dbReference>
<dbReference type="InterPro" id="IPR050306">
    <property type="entry name" value="PfkB_Carbo_kinase"/>
</dbReference>
<dbReference type="Pfam" id="PF00294">
    <property type="entry name" value="PfkB"/>
    <property type="match status" value="1"/>
</dbReference>
<feature type="domain" description="Carbohydrate kinase PfkB" evidence="4">
    <location>
        <begin position="207"/>
        <end position="278"/>
    </location>
</feature>
<dbReference type="Proteomes" id="UP000504609">
    <property type="component" value="Unplaced"/>
</dbReference>
<keyword evidence="2" id="KW-0808">Transferase</keyword>
<dbReference type="PANTHER" id="PTHR43085">
    <property type="entry name" value="HEXOKINASE FAMILY MEMBER"/>
    <property type="match status" value="1"/>
</dbReference>
<dbReference type="PANTHER" id="PTHR43085:SF13">
    <property type="entry name" value="INOSITOL 3-KINASE"/>
    <property type="match status" value="1"/>
</dbReference>
<organism evidence="5 6">
    <name type="scientific">Cucurbita moschata</name>
    <name type="common">Winter crookneck squash</name>
    <name type="synonym">Cucurbita pepo var. moschata</name>
    <dbReference type="NCBI Taxonomy" id="3662"/>
    <lineage>
        <taxon>Eukaryota</taxon>
        <taxon>Viridiplantae</taxon>
        <taxon>Streptophyta</taxon>
        <taxon>Embryophyta</taxon>
        <taxon>Tracheophyta</taxon>
        <taxon>Spermatophyta</taxon>
        <taxon>Magnoliopsida</taxon>
        <taxon>eudicotyledons</taxon>
        <taxon>Gunneridae</taxon>
        <taxon>Pentapetalae</taxon>
        <taxon>rosids</taxon>
        <taxon>fabids</taxon>
        <taxon>Cucurbitales</taxon>
        <taxon>Cucurbitaceae</taxon>
        <taxon>Cucurbiteae</taxon>
        <taxon>Cucurbita</taxon>
    </lineage>
</organism>
<dbReference type="InterPro" id="IPR029056">
    <property type="entry name" value="Ribokinase-like"/>
</dbReference>
<gene>
    <name evidence="6" type="primary">LOC111464839</name>
</gene>
<evidence type="ECO:0000256" key="2">
    <source>
        <dbReference type="ARBA" id="ARBA00022679"/>
    </source>
</evidence>
<reference evidence="6" key="1">
    <citation type="submission" date="2025-08" db="UniProtKB">
        <authorList>
            <consortium name="RefSeq"/>
        </authorList>
    </citation>
    <scope>IDENTIFICATION</scope>
    <source>
        <tissue evidence="6">Young leaves</tissue>
    </source>
</reference>
<evidence type="ECO:0000313" key="5">
    <source>
        <dbReference type="Proteomes" id="UP000504609"/>
    </source>
</evidence>
<accession>A0A6J1HIU3</accession>
<sequence length="355" mass="38345">MVTDSKDPLTNFPPRALIVGNFCHDFLIRDARVVAESLGGAASFISTVFDGLSVPYLTVSKVGADFAYSTNQTPIVVADSKTTTFRAFFGSSIAGDGRGDRILKRIAACAPILPSDLPDFRFDFGMAVGVGGEILPDTLKRMIEICDAVFVDIQSLIRVFDEIDGTVEHVNLKESGFFHLLPRIGFLKASAEEAPFMDVEEVRKLCPVLVTNGKEGCTVYSNGGQLQIAPFTAAELDPTGAGDCFLGGFAAGFTAGLAVSDAALLGNLFGSLTVSQMGLPQFESRILQRIKDKVETRKLQHIDSCDPGERKSIHQMPEGHEQFKKSLVTVRSECQLNVPASPRTVEQVNGQHKLL</sequence>
<comment type="similarity">
    <text evidence="1">Belongs to the carbohydrate kinase PfkB family.</text>
</comment>
<proteinExistence type="inferred from homology"/>
<keyword evidence="5" id="KW-1185">Reference proteome</keyword>
<dbReference type="GeneID" id="111464839"/>
<dbReference type="PROSITE" id="PS00584">
    <property type="entry name" value="PFKB_KINASES_2"/>
    <property type="match status" value="1"/>
</dbReference>
<dbReference type="GO" id="GO:0010264">
    <property type="term" value="P:myo-inositol hexakisphosphate biosynthetic process"/>
    <property type="evidence" value="ECO:0007669"/>
    <property type="project" value="TreeGrafter"/>
</dbReference>
<evidence type="ECO:0000313" key="6">
    <source>
        <dbReference type="RefSeq" id="XP_022964857.1"/>
    </source>
</evidence>
<dbReference type="RefSeq" id="XP_022964857.1">
    <property type="nucleotide sequence ID" value="XM_023109089.1"/>
</dbReference>
<evidence type="ECO:0000256" key="3">
    <source>
        <dbReference type="ARBA" id="ARBA00022777"/>
    </source>
</evidence>
<protein>
    <submittedName>
        <fullName evidence="6">Inositol 3-kinase-like</fullName>
    </submittedName>
</protein>
<dbReference type="Gene3D" id="3.40.1190.20">
    <property type="match status" value="1"/>
</dbReference>
<dbReference type="InterPro" id="IPR011611">
    <property type="entry name" value="PfkB_dom"/>
</dbReference>